<accession>A0A9W7GK71</accession>
<reference evidence="2" key="1">
    <citation type="journal article" date="2023" name="Commun. Biol.">
        <title>Genome analysis of Parmales, the sister group of diatoms, reveals the evolutionary specialization of diatoms from phago-mixotrophs to photoautotrophs.</title>
        <authorList>
            <person name="Ban H."/>
            <person name="Sato S."/>
            <person name="Yoshikawa S."/>
            <person name="Yamada K."/>
            <person name="Nakamura Y."/>
            <person name="Ichinomiya M."/>
            <person name="Sato N."/>
            <person name="Blanc-Mathieu R."/>
            <person name="Endo H."/>
            <person name="Kuwata A."/>
            <person name="Ogata H."/>
        </authorList>
    </citation>
    <scope>NUCLEOTIDE SEQUENCE [LARGE SCALE GENOMIC DNA]</scope>
</reference>
<proteinExistence type="predicted"/>
<keyword evidence="2" id="KW-1185">Reference proteome</keyword>
<gene>
    <name evidence="1" type="ORF">TrCOL_g4379</name>
</gene>
<dbReference type="OrthoDB" id="10533723at2759"/>
<name>A0A9W7GK71_9STRA</name>
<evidence type="ECO:0000313" key="1">
    <source>
        <dbReference type="EMBL" id="GMI47227.1"/>
    </source>
</evidence>
<protein>
    <submittedName>
        <fullName evidence="1">Uncharacterized protein</fullName>
    </submittedName>
</protein>
<dbReference type="Proteomes" id="UP001165065">
    <property type="component" value="Unassembled WGS sequence"/>
</dbReference>
<dbReference type="GO" id="GO:0008962">
    <property type="term" value="F:phosphatidylglycerophosphatase activity"/>
    <property type="evidence" value="ECO:0007669"/>
    <property type="project" value="InterPro"/>
</dbReference>
<dbReference type="InterPro" id="IPR027706">
    <property type="entry name" value="PGP_Pase"/>
</dbReference>
<comment type="caution">
    <text evidence="1">The sequence shown here is derived from an EMBL/GenBank/DDBJ whole genome shotgun (WGS) entry which is preliminary data.</text>
</comment>
<dbReference type="AlphaFoldDB" id="A0A9W7GK71"/>
<dbReference type="Pfam" id="PF09419">
    <property type="entry name" value="PGP_phosphatase"/>
    <property type="match status" value="1"/>
</dbReference>
<organism evidence="1 2">
    <name type="scientific">Triparma columacea</name>
    <dbReference type="NCBI Taxonomy" id="722753"/>
    <lineage>
        <taxon>Eukaryota</taxon>
        <taxon>Sar</taxon>
        <taxon>Stramenopiles</taxon>
        <taxon>Ochrophyta</taxon>
        <taxon>Bolidophyceae</taxon>
        <taxon>Parmales</taxon>
        <taxon>Triparmaceae</taxon>
        <taxon>Triparma</taxon>
    </lineage>
</organism>
<sequence>MGHGNVNSTEWILANWKKAENGVETGEGKGDTVWEEVEGIFKELIRVYGDGGDVMVMSAAVGWCKAEMGRLKRDKVEEGEGINLLRATGRKTGGRRGGMKYLKIQAEYLRRIGLGEQAKEVAGAGLRMAERENLGGERFKRDFLCLMGRVWEGVKSGEKVRGRSGNLTMASYVASLGYWRRAKLILTKGTEDARGEERAKELLMLGKNTIASIADAGGWKGVEKRKGVAIEYLSKARSAFERISGAEGVKETTYLMAILGVPGAAEEWAALR</sequence>
<dbReference type="EMBL" id="BRYA01000335">
    <property type="protein sequence ID" value="GMI47227.1"/>
    <property type="molecule type" value="Genomic_DNA"/>
</dbReference>
<evidence type="ECO:0000313" key="2">
    <source>
        <dbReference type="Proteomes" id="UP001165065"/>
    </source>
</evidence>